<dbReference type="Pfam" id="PF00072">
    <property type="entry name" value="Response_reg"/>
    <property type="match status" value="1"/>
</dbReference>
<dbReference type="GO" id="GO:0003677">
    <property type="term" value="F:DNA binding"/>
    <property type="evidence" value="ECO:0007669"/>
    <property type="project" value="UniProtKB-KW"/>
</dbReference>
<dbReference type="PROSITE" id="PS50043">
    <property type="entry name" value="HTH_LUXR_2"/>
    <property type="match status" value="1"/>
</dbReference>
<dbReference type="SUPFAM" id="SSF46894">
    <property type="entry name" value="C-terminal effector domain of the bipartite response regulators"/>
    <property type="match status" value="1"/>
</dbReference>
<dbReference type="PRINTS" id="PR00038">
    <property type="entry name" value="HTHLUXR"/>
</dbReference>
<comment type="caution">
    <text evidence="8">The sequence shown here is derived from an EMBL/GenBank/DDBJ whole genome shotgun (WGS) entry which is preliminary data.</text>
</comment>
<evidence type="ECO:0000256" key="4">
    <source>
        <dbReference type="ARBA" id="ARBA00023163"/>
    </source>
</evidence>
<dbReference type="InterPro" id="IPR039420">
    <property type="entry name" value="WalR-like"/>
</dbReference>
<keyword evidence="3 8" id="KW-0238">DNA-binding</keyword>
<dbReference type="InterPro" id="IPR011006">
    <property type="entry name" value="CheY-like_superfamily"/>
</dbReference>
<feature type="domain" description="HTH luxR-type" evidence="6">
    <location>
        <begin position="150"/>
        <end position="215"/>
    </location>
</feature>
<dbReference type="CDD" id="cd17535">
    <property type="entry name" value="REC_NarL-like"/>
    <property type="match status" value="1"/>
</dbReference>
<dbReference type="SMART" id="SM00421">
    <property type="entry name" value="HTH_LUXR"/>
    <property type="match status" value="1"/>
</dbReference>
<accession>A0ABU0I6H3</accession>
<dbReference type="InterPro" id="IPR000792">
    <property type="entry name" value="Tscrpt_reg_LuxR_C"/>
</dbReference>
<dbReference type="PROSITE" id="PS50110">
    <property type="entry name" value="RESPONSE_REGULATORY"/>
    <property type="match status" value="1"/>
</dbReference>
<organism evidence="8 9">
    <name type="scientific">Methylobacterium aerolatum</name>
    <dbReference type="NCBI Taxonomy" id="418708"/>
    <lineage>
        <taxon>Bacteria</taxon>
        <taxon>Pseudomonadati</taxon>
        <taxon>Pseudomonadota</taxon>
        <taxon>Alphaproteobacteria</taxon>
        <taxon>Hyphomicrobiales</taxon>
        <taxon>Methylobacteriaceae</taxon>
        <taxon>Methylobacterium</taxon>
    </lineage>
</organism>
<keyword evidence="4" id="KW-0804">Transcription</keyword>
<protein>
    <submittedName>
        <fullName evidence="8">DNA-binding NarL/FixJ family response regulator</fullName>
    </submittedName>
</protein>
<evidence type="ECO:0000256" key="3">
    <source>
        <dbReference type="ARBA" id="ARBA00023125"/>
    </source>
</evidence>
<dbReference type="Pfam" id="PF00196">
    <property type="entry name" value="GerE"/>
    <property type="match status" value="1"/>
</dbReference>
<dbReference type="EMBL" id="JAUSVP010000017">
    <property type="protein sequence ID" value="MDQ0449697.1"/>
    <property type="molecule type" value="Genomic_DNA"/>
</dbReference>
<evidence type="ECO:0000256" key="1">
    <source>
        <dbReference type="ARBA" id="ARBA00022553"/>
    </source>
</evidence>
<dbReference type="InterPro" id="IPR016032">
    <property type="entry name" value="Sig_transdc_resp-reg_C-effctor"/>
</dbReference>
<gene>
    <name evidence="8" type="ORF">QO012_004219</name>
</gene>
<dbReference type="InterPro" id="IPR058245">
    <property type="entry name" value="NreC/VraR/RcsB-like_REC"/>
</dbReference>
<sequence length="224" mass="23799">MADDTAVRVVLADDHPVFRHGVADLLKSTGEFDVVASVDSGAAAIRAVTDLGPDVAILDLAMPDLNGVTVIRRLAEGKCPTRSLILSVYENRVYVEQAFEAGACGYVLKRSAFNNIAQAVRAVRAGGIYVDPSLPGQAAGIGRVHPDQSARDASAPLAEREKEILRFVAYGFTSKEIASRLATTPKAVEAQKARACGRLGIGSRAQVVQFAILQGWLQGELADR</sequence>
<dbReference type="PANTHER" id="PTHR43214:SF41">
    <property type="entry name" value="NITRATE_NITRITE RESPONSE REGULATOR PROTEIN NARP"/>
    <property type="match status" value="1"/>
</dbReference>
<evidence type="ECO:0000256" key="5">
    <source>
        <dbReference type="PROSITE-ProRule" id="PRU00169"/>
    </source>
</evidence>
<name>A0ABU0I6H3_9HYPH</name>
<proteinExistence type="predicted"/>
<dbReference type="InterPro" id="IPR001789">
    <property type="entry name" value="Sig_transdc_resp-reg_receiver"/>
</dbReference>
<keyword evidence="1 5" id="KW-0597">Phosphoprotein</keyword>
<evidence type="ECO:0000313" key="8">
    <source>
        <dbReference type="EMBL" id="MDQ0449697.1"/>
    </source>
</evidence>
<dbReference type="SMART" id="SM00448">
    <property type="entry name" value="REC"/>
    <property type="match status" value="1"/>
</dbReference>
<dbReference type="RefSeq" id="WP_238207571.1">
    <property type="nucleotide sequence ID" value="NZ_BPQE01000034.1"/>
</dbReference>
<evidence type="ECO:0000313" key="9">
    <source>
        <dbReference type="Proteomes" id="UP001231124"/>
    </source>
</evidence>
<dbReference type="Proteomes" id="UP001231124">
    <property type="component" value="Unassembled WGS sequence"/>
</dbReference>
<feature type="domain" description="Response regulatory" evidence="7">
    <location>
        <begin position="8"/>
        <end position="124"/>
    </location>
</feature>
<dbReference type="PANTHER" id="PTHR43214">
    <property type="entry name" value="TWO-COMPONENT RESPONSE REGULATOR"/>
    <property type="match status" value="1"/>
</dbReference>
<dbReference type="SUPFAM" id="SSF52172">
    <property type="entry name" value="CheY-like"/>
    <property type="match status" value="1"/>
</dbReference>
<feature type="modified residue" description="4-aspartylphosphate" evidence="5">
    <location>
        <position position="59"/>
    </location>
</feature>
<dbReference type="CDD" id="cd06170">
    <property type="entry name" value="LuxR_C_like"/>
    <property type="match status" value="1"/>
</dbReference>
<dbReference type="Gene3D" id="3.40.50.2300">
    <property type="match status" value="1"/>
</dbReference>
<evidence type="ECO:0000256" key="2">
    <source>
        <dbReference type="ARBA" id="ARBA00023015"/>
    </source>
</evidence>
<evidence type="ECO:0000259" key="6">
    <source>
        <dbReference type="PROSITE" id="PS50043"/>
    </source>
</evidence>
<keyword evidence="9" id="KW-1185">Reference proteome</keyword>
<reference evidence="8 9" key="1">
    <citation type="submission" date="2023-07" db="EMBL/GenBank/DDBJ databases">
        <title>Genomic Encyclopedia of Type Strains, Phase IV (KMG-IV): sequencing the most valuable type-strain genomes for metagenomic binning, comparative biology and taxonomic classification.</title>
        <authorList>
            <person name="Goeker M."/>
        </authorList>
    </citation>
    <scope>NUCLEOTIDE SEQUENCE [LARGE SCALE GENOMIC DNA]</scope>
    <source>
        <strain evidence="8 9">DSM 19013</strain>
    </source>
</reference>
<evidence type="ECO:0000259" key="7">
    <source>
        <dbReference type="PROSITE" id="PS50110"/>
    </source>
</evidence>
<keyword evidence="2" id="KW-0805">Transcription regulation</keyword>